<evidence type="ECO:0000313" key="10">
    <source>
        <dbReference type="EMBL" id="SHG49907.1"/>
    </source>
</evidence>
<reference evidence="10 11" key="1">
    <citation type="submission" date="2016-11" db="EMBL/GenBank/DDBJ databases">
        <authorList>
            <person name="Jaros S."/>
            <person name="Januszkiewicz K."/>
            <person name="Wedrychowicz H."/>
        </authorList>
    </citation>
    <scope>NUCLEOTIDE SEQUENCE [LARGE SCALE GENOMIC DNA]</scope>
    <source>
        <strain evidence="10 11">DSM 19436</strain>
    </source>
</reference>
<evidence type="ECO:0000313" key="11">
    <source>
        <dbReference type="Proteomes" id="UP000184485"/>
    </source>
</evidence>
<evidence type="ECO:0000256" key="1">
    <source>
        <dbReference type="ARBA" id="ARBA00004651"/>
    </source>
</evidence>
<feature type="transmembrane region" description="Helical" evidence="8">
    <location>
        <begin position="382"/>
        <end position="405"/>
    </location>
</feature>
<dbReference type="PANTHER" id="PTHR33908">
    <property type="entry name" value="MANNOSYLTRANSFERASE YKCB-RELATED"/>
    <property type="match status" value="1"/>
</dbReference>
<evidence type="ECO:0000256" key="2">
    <source>
        <dbReference type="ARBA" id="ARBA00022475"/>
    </source>
</evidence>
<evidence type="ECO:0000256" key="8">
    <source>
        <dbReference type="SAM" id="Phobius"/>
    </source>
</evidence>
<dbReference type="GO" id="GO:0010041">
    <property type="term" value="P:response to iron(III) ion"/>
    <property type="evidence" value="ECO:0007669"/>
    <property type="project" value="TreeGrafter"/>
</dbReference>
<feature type="transmembrane region" description="Helical" evidence="8">
    <location>
        <begin position="217"/>
        <end position="237"/>
    </location>
</feature>
<dbReference type="InterPro" id="IPR050297">
    <property type="entry name" value="LipidA_mod_glycosyltrf_83"/>
</dbReference>
<keyword evidence="4 10" id="KW-0808">Transferase</keyword>
<comment type="subcellular location">
    <subcellularLocation>
        <location evidence="1">Cell membrane</location>
        <topology evidence="1">Multi-pass membrane protein</topology>
    </subcellularLocation>
</comment>
<protein>
    <submittedName>
        <fullName evidence="10">4-amino-4-deoxy-L-arabinose transferase</fullName>
    </submittedName>
</protein>
<evidence type="ECO:0000256" key="4">
    <source>
        <dbReference type="ARBA" id="ARBA00022679"/>
    </source>
</evidence>
<dbReference type="PANTHER" id="PTHR33908:SF3">
    <property type="entry name" value="UNDECAPRENYL PHOSPHATE-ALPHA-4-AMINO-4-DEOXY-L-ARABINOSE ARABINOSYL TRANSFERASE"/>
    <property type="match status" value="1"/>
</dbReference>
<proteinExistence type="predicted"/>
<feature type="transmembrane region" description="Helical" evidence="8">
    <location>
        <begin position="115"/>
        <end position="137"/>
    </location>
</feature>
<feature type="transmembrane region" description="Helical" evidence="8">
    <location>
        <begin position="29"/>
        <end position="49"/>
    </location>
</feature>
<keyword evidence="5 8" id="KW-0812">Transmembrane</keyword>
<dbReference type="GO" id="GO:0006493">
    <property type="term" value="P:protein O-linked glycosylation"/>
    <property type="evidence" value="ECO:0007669"/>
    <property type="project" value="InterPro"/>
</dbReference>
<keyword evidence="2" id="KW-1003">Cell membrane</keyword>
<dbReference type="EMBL" id="FQUP01000005">
    <property type="protein sequence ID" value="SHG49907.1"/>
    <property type="molecule type" value="Genomic_DNA"/>
</dbReference>
<evidence type="ECO:0000256" key="5">
    <source>
        <dbReference type="ARBA" id="ARBA00022692"/>
    </source>
</evidence>
<keyword evidence="11" id="KW-1185">Reference proteome</keyword>
<evidence type="ECO:0000256" key="6">
    <source>
        <dbReference type="ARBA" id="ARBA00022989"/>
    </source>
</evidence>
<feature type="transmembrane region" description="Helical" evidence="8">
    <location>
        <begin position="294"/>
        <end position="314"/>
    </location>
</feature>
<feature type="transmembrane region" description="Helical" evidence="8">
    <location>
        <begin position="411"/>
        <end position="432"/>
    </location>
</feature>
<feature type="transmembrane region" description="Helical" evidence="8">
    <location>
        <begin position="170"/>
        <end position="187"/>
    </location>
</feature>
<dbReference type="STRING" id="1122133.SAMN02745157_4338"/>
<evidence type="ECO:0000256" key="3">
    <source>
        <dbReference type="ARBA" id="ARBA00022676"/>
    </source>
</evidence>
<dbReference type="Proteomes" id="UP000184485">
    <property type="component" value="Unassembled WGS sequence"/>
</dbReference>
<organism evidence="10 11">
    <name type="scientific">Kaistia soli DSM 19436</name>
    <dbReference type="NCBI Taxonomy" id="1122133"/>
    <lineage>
        <taxon>Bacteria</taxon>
        <taxon>Pseudomonadati</taxon>
        <taxon>Pseudomonadota</taxon>
        <taxon>Alphaproteobacteria</taxon>
        <taxon>Hyphomicrobiales</taxon>
        <taxon>Kaistiaceae</taxon>
        <taxon>Kaistia</taxon>
    </lineage>
</organism>
<dbReference type="InterPro" id="IPR003342">
    <property type="entry name" value="ArnT-like_N"/>
</dbReference>
<accession>A0A1M5KAW5</accession>
<feature type="transmembrane region" description="Helical" evidence="8">
    <location>
        <begin position="194"/>
        <end position="211"/>
    </location>
</feature>
<feature type="transmembrane region" description="Helical" evidence="8">
    <location>
        <begin position="144"/>
        <end position="164"/>
    </location>
</feature>
<gene>
    <name evidence="10" type="ORF">SAMN02745157_4338</name>
</gene>
<dbReference type="GO" id="GO:0016763">
    <property type="term" value="F:pentosyltransferase activity"/>
    <property type="evidence" value="ECO:0007669"/>
    <property type="project" value="TreeGrafter"/>
</dbReference>
<dbReference type="RefSeq" id="WP_084527740.1">
    <property type="nucleotide sequence ID" value="NZ_FQUP01000005.1"/>
</dbReference>
<dbReference type="Pfam" id="PF02366">
    <property type="entry name" value="PMT"/>
    <property type="match status" value="1"/>
</dbReference>
<name>A0A1M5KAW5_9HYPH</name>
<dbReference type="GO" id="GO:0000030">
    <property type="term" value="F:mannosyltransferase activity"/>
    <property type="evidence" value="ECO:0007669"/>
    <property type="project" value="InterPro"/>
</dbReference>
<dbReference type="GO" id="GO:0009103">
    <property type="term" value="P:lipopolysaccharide biosynthetic process"/>
    <property type="evidence" value="ECO:0007669"/>
    <property type="project" value="TreeGrafter"/>
</dbReference>
<keyword evidence="6 8" id="KW-1133">Transmembrane helix</keyword>
<sequence>MSSTETPVQSDGSGIARLSRAIEALVDRIATSTVASLLAIAIVAFLAFIPGLTTLPPIDRDEPRFAQATHQMIETGNYLDIRFQDEARYKKPIGIYWLQSAAVWLTGTGPDAPIYIYRLPSFLGAIAAAMLTWWLAIAFGRPRAALLAGMLVATTILVGVEARLAKTDMMLLLTITAAHGALARAYLSVDNKRSLKLAAIFWTALGASILLKGPVGVGAIACPVIVLSLVSGSFGWLRRLAPLPGLIWMALVVAPWFIGIGLASRGAFYQEALGKDLFQKVVSVQESHGAPPGAYALIFVFTFWPLAAYFLAGLSSILDRLRQPSILYAASAVSPYWIIVEAVPTKLPHYILPLFPLIAMVTADAIDRGVINKASTHWFMRFLALAPALLPVALGVAGIAIALLLGDQMPVLGTLILIAAAGVGLVSAKLFTRSTIASAVVAGLAAIVAYWGAFGVVLPGLQQTRLSERLVAAGHAAASCPTPALASAGFEEPSLVFVAGTAIQLIDGERAATFLSEGPCRVAFVERRQLSMFNGRADDLGLAPQERAVIEGYNINGGRRLEMHVFTLPEAKP</sequence>
<dbReference type="AlphaFoldDB" id="A0A1M5KAW5"/>
<evidence type="ECO:0000259" key="9">
    <source>
        <dbReference type="Pfam" id="PF02366"/>
    </source>
</evidence>
<dbReference type="GO" id="GO:0005886">
    <property type="term" value="C:plasma membrane"/>
    <property type="evidence" value="ECO:0007669"/>
    <property type="project" value="UniProtKB-SubCell"/>
</dbReference>
<keyword evidence="3" id="KW-0328">Glycosyltransferase</keyword>
<feature type="transmembrane region" description="Helical" evidence="8">
    <location>
        <begin position="439"/>
        <end position="461"/>
    </location>
</feature>
<keyword evidence="7 8" id="KW-0472">Membrane</keyword>
<evidence type="ECO:0000256" key="7">
    <source>
        <dbReference type="ARBA" id="ARBA00023136"/>
    </source>
</evidence>
<dbReference type="OrthoDB" id="9810951at2"/>
<feature type="transmembrane region" description="Helical" evidence="8">
    <location>
        <begin position="246"/>
        <end position="268"/>
    </location>
</feature>
<feature type="domain" description="ArnT-like N-terminal" evidence="9">
    <location>
        <begin position="97"/>
        <end position="244"/>
    </location>
</feature>